<evidence type="ECO:0000256" key="6">
    <source>
        <dbReference type="ARBA" id="ARBA00023277"/>
    </source>
</evidence>
<dbReference type="PANTHER" id="PTHR33353">
    <property type="entry name" value="PUTATIVE (AFU_ORTHOLOGUE AFUA_1G12560)-RELATED"/>
    <property type="match status" value="1"/>
</dbReference>
<keyword evidence="11" id="KW-0472">Membrane</keyword>
<keyword evidence="6" id="KW-0119">Carbohydrate metabolism</keyword>
<protein>
    <recommendedName>
        <fullName evidence="10">lytic cellulose monooxygenase (C4-dehydrogenating)</fullName>
        <ecNumber evidence="10">1.14.99.56</ecNumber>
    </recommendedName>
</protein>
<dbReference type="EMBL" id="NESQ01000550">
    <property type="protein sequence ID" value="PUU72396.1"/>
    <property type="molecule type" value="Genomic_DNA"/>
</dbReference>
<evidence type="ECO:0000259" key="12">
    <source>
        <dbReference type="PROSITE" id="PS51164"/>
    </source>
</evidence>
<comment type="caution">
    <text evidence="13">The sequence shown here is derived from an EMBL/GenBank/DDBJ whole genome shotgun (WGS) entry which is preliminary data.</text>
</comment>
<dbReference type="SMART" id="SM00236">
    <property type="entry name" value="fCBD"/>
    <property type="match status" value="1"/>
</dbReference>
<gene>
    <name evidence="13" type="ORF">B9Z19DRAFT_1111761</name>
</gene>
<dbReference type="EC" id="1.14.99.56" evidence="10"/>
<comment type="catalytic activity">
    <reaction evidence="9">
        <text>[(1-&gt;4)-beta-D-glucosyl]n+m + reduced acceptor + O2 = 4-dehydro-beta-D-glucosyl-[(1-&gt;4)-beta-D-glucosyl]n-1 + [(1-&gt;4)-beta-D-glucosyl]m + acceptor + H2O.</text>
        <dbReference type="EC" id="1.14.99.56"/>
    </reaction>
</comment>
<keyword evidence="2" id="KW-0964">Secreted</keyword>
<dbReference type="InterPro" id="IPR049892">
    <property type="entry name" value="AA9"/>
</dbReference>
<accession>A0A2T6ZAC3</accession>
<keyword evidence="7" id="KW-0624">Polysaccharide degradation</keyword>
<evidence type="ECO:0000256" key="3">
    <source>
        <dbReference type="ARBA" id="ARBA00022729"/>
    </source>
</evidence>
<evidence type="ECO:0000256" key="4">
    <source>
        <dbReference type="ARBA" id="ARBA00023001"/>
    </source>
</evidence>
<dbReference type="InterPro" id="IPR035971">
    <property type="entry name" value="CBD_sf"/>
</dbReference>
<keyword evidence="4" id="KW-0136">Cellulose degradation</keyword>
<keyword evidence="3" id="KW-0732">Signal</keyword>
<evidence type="ECO:0000256" key="2">
    <source>
        <dbReference type="ARBA" id="ARBA00022525"/>
    </source>
</evidence>
<evidence type="ECO:0000256" key="9">
    <source>
        <dbReference type="ARBA" id="ARBA00045077"/>
    </source>
</evidence>
<evidence type="ECO:0000256" key="5">
    <source>
        <dbReference type="ARBA" id="ARBA00023008"/>
    </source>
</evidence>
<dbReference type="STRING" id="42251.A0A2T6ZAC3"/>
<dbReference type="Proteomes" id="UP000244722">
    <property type="component" value="Unassembled WGS sequence"/>
</dbReference>
<evidence type="ECO:0000313" key="14">
    <source>
        <dbReference type="Proteomes" id="UP000244722"/>
    </source>
</evidence>
<proteinExistence type="inferred from homology"/>
<comment type="subcellular location">
    <subcellularLocation>
        <location evidence="1">Secreted</location>
    </subcellularLocation>
</comment>
<keyword evidence="5" id="KW-0186">Copper</keyword>
<feature type="domain" description="CBM1" evidence="12">
    <location>
        <begin position="245"/>
        <end position="281"/>
    </location>
</feature>
<organism evidence="13 14">
    <name type="scientific">Tuber borchii</name>
    <name type="common">White truffle</name>
    <dbReference type="NCBI Taxonomy" id="42251"/>
    <lineage>
        <taxon>Eukaryota</taxon>
        <taxon>Fungi</taxon>
        <taxon>Dikarya</taxon>
        <taxon>Ascomycota</taxon>
        <taxon>Pezizomycotina</taxon>
        <taxon>Pezizomycetes</taxon>
        <taxon>Pezizales</taxon>
        <taxon>Tuberaceae</taxon>
        <taxon>Tuber</taxon>
    </lineage>
</organism>
<keyword evidence="14" id="KW-1185">Reference proteome</keyword>
<evidence type="ECO:0000256" key="7">
    <source>
        <dbReference type="ARBA" id="ARBA00023326"/>
    </source>
</evidence>
<evidence type="ECO:0000256" key="8">
    <source>
        <dbReference type="ARBA" id="ARBA00044502"/>
    </source>
</evidence>
<sequence length="281" mass="29470">MLTPEFMASTLMMSSRVIQFILHPFPPSNSCKRMFLPLTSSATLPKMWPLQALLLPMMIRLPLSGIMIIVGMILISLTKGPITVYFAPAASQGAGNVWTKIAESGLSGGKWAPRSSLFMRRTLITPSIPLVELNSTHLARSSRSPAPEPSLLALFGFVGGYSHAEPGILFSLYGGATSYSIPGPAVWDGKTGSSVPVPSTVASSTVPTATSTPAVPAATSVSTPARTSSTVVPTAISSVAKPASGTVPKYYQCGGKLYTGGTNCIAGTKCTFQNEYYSLCL</sequence>
<dbReference type="SUPFAM" id="SSF57180">
    <property type="entry name" value="Cellulose-binding domain"/>
    <property type="match status" value="1"/>
</dbReference>
<reference evidence="13 14" key="1">
    <citation type="submission" date="2017-04" db="EMBL/GenBank/DDBJ databases">
        <title>Draft genome sequence of Tuber borchii Vittad., a whitish edible truffle.</title>
        <authorList>
            <consortium name="DOE Joint Genome Institute"/>
            <person name="Murat C."/>
            <person name="Kuo A."/>
            <person name="Barry K.W."/>
            <person name="Clum A."/>
            <person name="Dockter R.B."/>
            <person name="Fauchery L."/>
            <person name="Iotti M."/>
            <person name="Kohler A."/>
            <person name="Labutti K."/>
            <person name="Lindquist E.A."/>
            <person name="Lipzen A."/>
            <person name="Ohm R.A."/>
            <person name="Wang M."/>
            <person name="Grigoriev I.V."/>
            <person name="Zambonelli A."/>
            <person name="Martin F.M."/>
        </authorList>
    </citation>
    <scope>NUCLEOTIDE SEQUENCE [LARGE SCALE GENOMIC DNA]</scope>
    <source>
        <strain evidence="13 14">Tbo3840</strain>
    </source>
</reference>
<evidence type="ECO:0000256" key="10">
    <source>
        <dbReference type="ARBA" id="ARBA00047174"/>
    </source>
</evidence>
<dbReference type="PROSITE" id="PS51164">
    <property type="entry name" value="CBM1_2"/>
    <property type="match status" value="1"/>
</dbReference>
<dbReference type="GO" id="GO:0005576">
    <property type="term" value="C:extracellular region"/>
    <property type="evidence" value="ECO:0007669"/>
    <property type="project" value="UniProtKB-SubCell"/>
</dbReference>
<dbReference type="GO" id="GO:0030245">
    <property type="term" value="P:cellulose catabolic process"/>
    <property type="evidence" value="ECO:0007669"/>
    <property type="project" value="UniProtKB-KW"/>
</dbReference>
<evidence type="ECO:0000256" key="1">
    <source>
        <dbReference type="ARBA" id="ARBA00004613"/>
    </source>
</evidence>
<dbReference type="GO" id="GO:0030248">
    <property type="term" value="F:cellulose binding"/>
    <property type="evidence" value="ECO:0007669"/>
    <property type="project" value="InterPro"/>
</dbReference>
<dbReference type="InterPro" id="IPR000254">
    <property type="entry name" value="CBD"/>
</dbReference>
<evidence type="ECO:0000313" key="13">
    <source>
        <dbReference type="EMBL" id="PUU72396.1"/>
    </source>
</evidence>
<keyword evidence="11" id="KW-1133">Transmembrane helix</keyword>
<comment type="similarity">
    <text evidence="8">Belongs to the polysaccharide monooxygenase AA9 family.</text>
</comment>
<dbReference type="Gene3D" id="2.70.50.70">
    <property type="match status" value="2"/>
</dbReference>
<keyword evidence="11" id="KW-0812">Transmembrane</keyword>
<feature type="transmembrane region" description="Helical" evidence="11">
    <location>
        <begin position="54"/>
        <end position="75"/>
    </location>
</feature>
<dbReference type="Pfam" id="PF00734">
    <property type="entry name" value="CBM_1"/>
    <property type="match status" value="1"/>
</dbReference>
<dbReference type="OrthoDB" id="2525337at2759"/>
<name>A0A2T6ZAC3_TUBBO</name>
<dbReference type="PANTHER" id="PTHR33353:SF17">
    <property type="entry name" value="ENDO-BETA-1,4-GLUCANASE D"/>
    <property type="match status" value="1"/>
</dbReference>
<evidence type="ECO:0000256" key="11">
    <source>
        <dbReference type="SAM" id="Phobius"/>
    </source>
</evidence>
<dbReference type="AlphaFoldDB" id="A0A2T6ZAC3"/>